<dbReference type="InterPro" id="IPR001841">
    <property type="entry name" value="Znf_RING"/>
</dbReference>
<evidence type="ECO:0000259" key="3">
    <source>
        <dbReference type="PROSITE" id="PS50089"/>
    </source>
</evidence>
<accession>A0A484MYS4</accession>
<feature type="domain" description="RING-type" evidence="3">
    <location>
        <begin position="100"/>
        <end position="142"/>
    </location>
</feature>
<dbReference type="PANTHER" id="PTHR47258">
    <property type="match status" value="1"/>
</dbReference>
<keyword evidence="5" id="KW-1185">Reference proteome</keyword>
<feature type="transmembrane region" description="Helical" evidence="2">
    <location>
        <begin position="12"/>
        <end position="33"/>
    </location>
</feature>
<evidence type="ECO:0000313" key="5">
    <source>
        <dbReference type="Proteomes" id="UP000595140"/>
    </source>
</evidence>
<dbReference type="InterPro" id="IPR044249">
    <property type="entry name" value="XERICO-like"/>
</dbReference>
<protein>
    <recommendedName>
        <fullName evidence="3">RING-type domain-containing protein</fullName>
    </recommendedName>
</protein>
<dbReference type="PANTHER" id="PTHR47258:SF1">
    <property type="entry name" value="E3 UBIQUITIN-PROTEIN LIGASE XERICO-RELATED"/>
    <property type="match status" value="1"/>
</dbReference>
<name>A0A484MYS4_9ASTE</name>
<dbReference type="PROSITE" id="PS50089">
    <property type="entry name" value="ZF_RING_2"/>
    <property type="match status" value="1"/>
</dbReference>
<dbReference type="SMART" id="SM00184">
    <property type="entry name" value="RING"/>
    <property type="match status" value="1"/>
</dbReference>
<keyword evidence="1" id="KW-0863">Zinc-finger</keyword>
<dbReference type="OrthoDB" id="8062037at2759"/>
<sequence>MGLSPYSSPADAGVLCVILVNTAISISMVKDVVRSILKAIGIRVPSFGEEEYSAATSALSDVRGTPSESYMEELRHQTPAIRYDAMCAATGKPHHHQQECSVCLTEFSPDAVINRLPCDHVFHTACVEKWFQYWNFTCPLCRNRMILSP</sequence>
<keyword evidence="2" id="KW-0812">Transmembrane</keyword>
<dbReference type="SUPFAM" id="SSF57850">
    <property type="entry name" value="RING/U-box"/>
    <property type="match status" value="1"/>
</dbReference>
<organism evidence="4 5">
    <name type="scientific">Cuscuta campestris</name>
    <dbReference type="NCBI Taxonomy" id="132261"/>
    <lineage>
        <taxon>Eukaryota</taxon>
        <taxon>Viridiplantae</taxon>
        <taxon>Streptophyta</taxon>
        <taxon>Embryophyta</taxon>
        <taxon>Tracheophyta</taxon>
        <taxon>Spermatophyta</taxon>
        <taxon>Magnoliopsida</taxon>
        <taxon>eudicotyledons</taxon>
        <taxon>Gunneridae</taxon>
        <taxon>Pentapetalae</taxon>
        <taxon>asterids</taxon>
        <taxon>lamiids</taxon>
        <taxon>Solanales</taxon>
        <taxon>Convolvulaceae</taxon>
        <taxon>Cuscuteae</taxon>
        <taxon>Cuscuta</taxon>
        <taxon>Cuscuta subgen. Grammica</taxon>
        <taxon>Cuscuta sect. Cleistogrammica</taxon>
    </lineage>
</organism>
<evidence type="ECO:0000313" key="4">
    <source>
        <dbReference type="EMBL" id="VFQ93709.1"/>
    </source>
</evidence>
<dbReference type="GO" id="GO:0008270">
    <property type="term" value="F:zinc ion binding"/>
    <property type="evidence" value="ECO:0007669"/>
    <property type="project" value="UniProtKB-KW"/>
</dbReference>
<gene>
    <name evidence="4" type="ORF">CCAM_LOCUS35485</name>
</gene>
<dbReference type="InterPro" id="IPR013083">
    <property type="entry name" value="Znf_RING/FYVE/PHD"/>
</dbReference>
<proteinExistence type="predicted"/>
<keyword evidence="2" id="KW-1133">Transmembrane helix</keyword>
<dbReference type="Gene3D" id="3.30.40.10">
    <property type="entry name" value="Zinc/RING finger domain, C3HC4 (zinc finger)"/>
    <property type="match status" value="1"/>
</dbReference>
<evidence type="ECO:0000256" key="2">
    <source>
        <dbReference type="SAM" id="Phobius"/>
    </source>
</evidence>
<dbReference type="EMBL" id="OOIL02005040">
    <property type="protein sequence ID" value="VFQ93709.1"/>
    <property type="molecule type" value="Genomic_DNA"/>
</dbReference>
<dbReference type="Pfam" id="PF13639">
    <property type="entry name" value="zf-RING_2"/>
    <property type="match status" value="1"/>
</dbReference>
<reference evidence="4 5" key="1">
    <citation type="submission" date="2018-04" db="EMBL/GenBank/DDBJ databases">
        <authorList>
            <person name="Vogel A."/>
        </authorList>
    </citation>
    <scope>NUCLEOTIDE SEQUENCE [LARGE SCALE GENOMIC DNA]</scope>
</reference>
<evidence type="ECO:0000256" key="1">
    <source>
        <dbReference type="PROSITE-ProRule" id="PRU00175"/>
    </source>
</evidence>
<keyword evidence="2" id="KW-0472">Membrane</keyword>
<dbReference type="AlphaFoldDB" id="A0A484MYS4"/>
<keyword evidence="1" id="KW-0479">Metal-binding</keyword>
<dbReference type="Proteomes" id="UP000595140">
    <property type="component" value="Unassembled WGS sequence"/>
</dbReference>
<keyword evidence="1" id="KW-0862">Zinc</keyword>